<keyword evidence="1" id="KW-1133">Transmembrane helix</keyword>
<feature type="transmembrane region" description="Helical" evidence="1">
    <location>
        <begin position="224"/>
        <end position="244"/>
    </location>
</feature>
<keyword evidence="3" id="KW-1185">Reference proteome</keyword>
<feature type="transmembrane region" description="Helical" evidence="1">
    <location>
        <begin position="373"/>
        <end position="391"/>
    </location>
</feature>
<feature type="transmembrane region" description="Helical" evidence="1">
    <location>
        <begin position="317"/>
        <end position="333"/>
    </location>
</feature>
<evidence type="ECO:0008006" key="4">
    <source>
        <dbReference type="Google" id="ProtNLM"/>
    </source>
</evidence>
<feature type="transmembrane region" description="Helical" evidence="1">
    <location>
        <begin position="286"/>
        <end position="305"/>
    </location>
</feature>
<dbReference type="RefSeq" id="WP_310797504.1">
    <property type="nucleotide sequence ID" value="NZ_CP123872.1"/>
</dbReference>
<protein>
    <recommendedName>
        <fullName evidence="4">7TM-DISM receptor extracellular domain-containing protein</fullName>
    </recommendedName>
</protein>
<gene>
    <name evidence="2" type="ORF">QGN29_08895</name>
</gene>
<name>A0AA52EF48_9PROT</name>
<evidence type="ECO:0000313" key="2">
    <source>
        <dbReference type="EMBL" id="WND01675.1"/>
    </source>
</evidence>
<dbReference type="InterPro" id="IPR008979">
    <property type="entry name" value="Galactose-bd-like_sf"/>
</dbReference>
<accession>A0AA52EF48</accession>
<dbReference type="KEGG" id="tmk:QGN29_08895"/>
<keyword evidence="1" id="KW-0472">Membrane</keyword>
<dbReference type="SUPFAM" id="SSF49785">
    <property type="entry name" value="Galactose-binding domain-like"/>
    <property type="match status" value="1"/>
</dbReference>
<dbReference type="Proteomes" id="UP001268683">
    <property type="component" value="Chromosome"/>
</dbReference>
<reference evidence="2" key="1">
    <citation type="submission" date="2023-04" db="EMBL/GenBank/DDBJ databases">
        <title>Complete genome sequence of Temperatibacter marinus.</title>
        <authorList>
            <person name="Rong J.-C."/>
            <person name="Yi M.-L."/>
            <person name="Zhao Q."/>
        </authorList>
    </citation>
    <scope>NUCLEOTIDE SEQUENCE</scope>
    <source>
        <strain evidence="2">NBRC 110045</strain>
    </source>
</reference>
<evidence type="ECO:0000313" key="3">
    <source>
        <dbReference type="Proteomes" id="UP001268683"/>
    </source>
</evidence>
<dbReference type="AlphaFoldDB" id="A0AA52EF48"/>
<organism evidence="2 3">
    <name type="scientific">Temperatibacter marinus</name>
    <dbReference type="NCBI Taxonomy" id="1456591"/>
    <lineage>
        <taxon>Bacteria</taxon>
        <taxon>Pseudomonadati</taxon>
        <taxon>Pseudomonadota</taxon>
        <taxon>Alphaproteobacteria</taxon>
        <taxon>Kordiimonadales</taxon>
        <taxon>Temperatibacteraceae</taxon>
        <taxon>Temperatibacter</taxon>
    </lineage>
</organism>
<feature type="transmembrane region" description="Helical" evidence="1">
    <location>
        <begin position="345"/>
        <end position="367"/>
    </location>
</feature>
<sequence>MALFSIYMIGHKNLMCSSASGQDQAIINLSCWTANNTVSLNTEWDLTVDNLPRDFSVVQVDEQPWIRAPIQTLWSTQGFAKRGTSVLYKVTLLLPENSRDLYLDVGEARTAFRVYARPDSMLYKKLYENVSEAGFHQFLSGKIKDPIVRLPDAKETLTILLQVANGPAIEGGIHKVPALGSLGALTEQRSYQLYFGLLILAIVLLLILLNVGFKGTISGKRARFYLIMILCGFALRLFDTSRLIGYLEADLPYTVYYQLGWSTMYFIFMFWLIYVREALDIALPKVWHSFTIIFLSGMVLSAWIFPLSVTLGLAPYIRIYVIFIATWSLYLLIRYGMEHLHTKRVILLIGMFALALCGVLDMVLQSIGIFNHLTQIGLLFFGLMQTVYMHLHADERKHP</sequence>
<evidence type="ECO:0000256" key="1">
    <source>
        <dbReference type="SAM" id="Phobius"/>
    </source>
</evidence>
<proteinExistence type="predicted"/>
<dbReference type="EMBL" id="CP123872">
    <property type="protein sequence ID" value="WND01675.1"/>
    <property type="molecule type" value="Genomic_DNA"/>
</dbReference>
<keyword evidence="1" id="KW-0812">Transmembrane</keyword>
<feature type="transmembrane region" description="Helical" evidence="1">
    <location>
        <begin position="256"/>
        <end position="274"/>
    </location>
</feature>
<feature type="transmembrane region" description="Helical" evidence="1">
    <location>
        <begin position="191"/>
        <end position="212"/>
    </location>
</feature>